<evidence type="ECO:0000256" key="3">
    <source>
        <dbReference type="ARBA" id="ARBA00022771"/>
    </source>
</evidence>
<keyword evidence="7" id="KW-0067">ATP-binding</keyword>
<dbReference type="PROSITE" id="PS50089">
    <property type="entry name" value="ZF_RING_2"/>
    <property type="match status" value="1"/>
</dbReference>
<keyword evidence="1" id="KW-0479">Metal-binding</keyword>
<evidence type="ECO:0000259" key="11">
    <source>
        <dbReference type="PROSITE" id="PS50089"/>
    </source>
</evidence>
<evidence type="ECO:0000256" key="2">
    <source>
        <dbReference type="ARBA" id="ARBA00022741"/>
    </source>
</evidence>
<keyword evidence="13" id="KW-1185">Reference proteome</keyword>
<dbReference type="Gene3D" id="3.30.40.10">
    <property type="entry name" value="Zinc/RING finger domain, C3HC4 (zinc finger)"/>
    <property type="match status" value="1"/>
</dbReference>
<dbReference type="Gene3D" id="1.10.472.170">
    <property type="match status" value="1"/>
</dbReference>
<keyword evidence="2" id="KW-0547">Nucleotide-binding</keyword>
<dbReference type="InterPro" id="IPR017907">
    <property type="entry name" value="Znf_RING_CS"/>
</dbReference>
<dbReference type="PANTHER" id="PTHR45626:SF26">
    <property type="entry name" value="FAMILY HELICASE, PUTATIVE (AFU_ORTHOLOGUE AFUA_2G09120)-RELATED"/>
    <property type="match status" value="1"/>
</dbReference>
<keyword evidence="3 10" id="KW-0863">Zinc-finger</keyword>
<evidence type="ECO:0000256" key="6">
    <source>
        <dbReference type="ARBA" id="ARBA00022833"/>
    </source>
</evidence>
<reference evidence="12 13" key="1">
    <citation type="submission" date="2023-05" db="EMBL/GenBank/DDBJ databases">
        <title>A 100% complete, gapless, phased diploid assembly of the Scenedesmus obliquus UTEX 3031 genome.</title>
        <authorList>
            <person name="Biondi T.C."/>
            <person name="Hanschen E.R."/>
            <person name="Kwon T."/>
            <person name="Eng W."/>
            <person name="Kruse C.P.S."/>
            <person name="Koehler S.I."/>
            <person name="Kunde Y."/>
            <person name="Gleasner C.D."/>
            <person name="You Mak K.T."/>
            <person name="Polle J."/>
            <person name="Hovde B.T."/>
            <person name="Starkenburg S.R."/>
        </authorList>
    </citation>
    <scope>NUCLEOTIDE SEQUENCE [LARGE SCALE GENOMIC DNA]</scope>
    <source>
        <strain evidence="12 13">DOE0152z</strain>
    </source>
</reference>
<evidence type="ECO:0000256" key="4">
    <source>
        <dbReference type="ARBA" id="ARBA00022801"/>
    </source>
</evidence>
<dbReference type="EMBL" id="CP126209">
    <property type="protein sequence ID" value="WIA10866.1"/>
    <property type="molecule type" value="Genomic_DNA"/>
</dbReference>
<proteinExistence type="predicted"/>
<evidence type="ECO:0000313" key="13">
    <source>
        <dbReference type="Proteomes" id="UP001244341"/>
    </source>
</evidence>
<dbReference type="InterPro" id="IPR027417">
    <property type="entry name" value="P-loop_NTPase"/>
</dbReference>
<name>A0ABY8TRD3_TETOB</name>
<dbReference type="InterPro" id="IPR013083">
    <property type="entry name" value="Znf_RING/FYVE/PHD"/>
</dbReference>
<evidence type="ECO:0000256" key="5">
    <source>
        <dbReference type="ARBA" id="ARBA00022806"/>
    </source>
</evidence>
<dbReference type="Gene3D" id="3.40.50.300">
    <property type="entry name" value="P-loop containing nucleotide triphosphate hydrolases"/>
    <property type="match status" value="2"/>
</dbReference>
<feature type="domain" description="RING-type" evidence="11">
    <location>
        <begin position="647"/>
        <end position="689"/>
    </location>
</feature>
<keyword evidence="6" id="KW-0862">Zinc</keyword>
<dbReference type="SUPFAM" id="SSF57850">
    <property type="entry name" value="RING/U-box"/>
    <property type="match status" value="1"/>
</dbReference>
<sequence>MAPPCMCTAPRTCRPIVIARLGETVCGECGLVLSSYEMSMELETRSYPSDDAAPGPRDSGSRVGLPIDQLLPNMSMSTSIGGFGKDATRLRLLNMHYNVPYVERALLKGFKHVAAGCLLLGLQEATVARAKHMFASIRHAAGIKRGAVFKAMPAVSAYFAAKMNASYRPREMVCQAFGLAKADFSKCYKHAVDCSRQQPYYADMVATVDPTSLVTLMLNTLEDVLPRAHHHQIKRTVLKLHDLVAAHAPDIVHQKDITLIAAEVLVACELSGLACPNAVAAARAGVSLVTLGRYVKKSPYDLPALQLRAYQKAEVALMDRMEAGEYSPRPGVYLHTSFGILGTKVGAGKTVTLSALIMSTHSVDPLSRLRQAVTFGTNALVVRRTITHPPGQTYSPCSLIVVPHGLESQWERELRAAGIVDYCKHSTFRPEAAACLVTATKLAAFHAQHPCVHFKRLIIDEADTIAIKCQPAIQASFTWFVTATYQFLDCWRVTSSRPIYFRCFRFFAATNLELGDIVVSSHDSWVDECNDLPPVESQTLICAMPAYMNIVMGSSLSASITEMLTAGDVEGAILAMGGDAQNEHDIVGVMTARITQDIQRLEAKAAYMQQIGHTSGAMLAQQSAQSKQQQLQGIQERLAKFKEEGMCAICMTDLADVGSHVVTSCCSHLFCGPCLMRWRCRVATCPMCRAPSYNITLIKEATAAQLPTAAARPPKAKEEALLDIIQNKPEGKFIVFSNYDRTFDAMHAMLCRHGITCRVLKGTPATFRKILADHESGRIKVLLMNSRFDGSGHSMQWVTDAVTYHRLLPEVLAQVTGRGMRPGRTAPLHMHHLRWPCEV</sequence>
<dbReference type="PANTHER" id="PTHR45626">
    <property type="entry name" value="TRANSCRIPTION TERMINATION FACTOR 2-RELATED"/>
    <property type="match status" value="1"/>
</dbReference>
<evidence type="ECO:0000256" key="8">
    <source>
        <dbReference type="ARBA" id="ARBA00023015"/>
    </source>
</evidence>
<evidence type="ECO:0000256" key="7">
    <source>
        <dbReference type="ARBA" id="ARBA00022840"/>
    </source>
</evidence>
<dbReference type="SUPFAM" id="SSF52540">
    <property type="entry name" value="P-loop containing nucleoside triphosphate hydrolases"/>
    <property type="match status" value="2"/>
</dbReference>
<keyword evidence="9" id="KW-0804">Transcription</keyword>
<evidence type="ECO:0000256" key="9">
    <source>
        <dbReference type="ARBA" id="ARBA00023163"/>
    </source>
</evidence>
<keyword evidence="8" id="KW-0805">Transcription regulation</keyword>
<evidence type="ECO:0000256" key="10">
    <source>
        <dbReference type="PROSITE-ProRule" id="PRU00175"/>
    </source>
</evidence>
<dbReference type="Pfam" id="PF13639">
    <property type="entry name" value="zf-RING_2"/>
    <property type="match status" value="1"/>
</dbReference>
<organism evidence="12 13">
    <name type="scientific">Tetradesmus obliquus</name>
    <name type="common">Green alga</name>
    <name type="synonym">Acutodesmus obliquus</name>
    <dbReference type="NCBI Taxonomy" id="3088"/>
    <lineage>
        <taxon>Eukaryota</taxon>
        <taxon>Viridiplantae</taxon>
        <taxon>Chlorophyta</taxon>
        <taxon>core chlorophytes</taxon>
        <taxon>Chlorophyceae</taxon>
        <taxon>CS clade</taxon>
        <taxon>Sphaeropleales</taxon>
        <taxon>Scenedesmaceae</taxon>
        <taxon>Tetradesmus</taxon>
    </lineage>
</organism>
<dbReference type="InterPro" id="IPR050628">
    <property type="entry name" value="SNF2_RAD54_helicase_TF"/>
</dbReference>
<dbReference type="InterPro" id="IPR000812">
    <property type="entry name" value="TFIIB"/>
</dbReference>
<dbReference type="SMART" id="SM00184">
    <property type="entry name" value="RING"/>
    <property type="match status" value="1"/>
</dbReference>
<keyword evidence="5" id="KW-0347">Helicase</keyword>
<gene>
    <name evidence="12" type="ORF">OEZ85_011032</name>
</gene>
<protein>
    <recommendedName>
        <fullName evidence="11">RING-type domain-containing protein</fullName>
    </recommendedName>
</protein>
<dbReference type="CDD" id="cd00043">
    <property type="entry name" value="CYCLIN_SF"/>
    <property type="match status" value="1"/>
</dbReference>
<evidence type="ECO:0000313" key="12">
    <source>
        <dbReference type="EMBL" id="WIA10866.1"/>
    </source>
</evidence>
<dbReference type="Proteomes" id="UP001244341">
    <property type="component" value="Chromosome 2b"/>
</dbReference>
<dbReference type="PROSITE" id="PS00518">
    <property type="entry name" value="ZF_RING_1"/>
    <property type="match status" value="1"/>
</dbReference>
<evidence type="ECO:0000256" key="1">
    <source>
        <dbReference type="ARBA" id="ARBA00022723"/>
    </source>
</evidence>
<accession>A0ABY8TRD3</accession>
<dbReference type="InterPro" id="IPR001841">
    <property type="entry name" value="Znf_RING"/>
</dbReference>
<keyword evidence="4" id="KW-0378">Hydrolase</keyword>
<dbReference type="PRINTS" id="PR00685">
    <property type="entry name" value="TIFACTORIIB"/>
</dbReference>